<dbReference type="InterPro" id="IPR016181">
    <property type="entry name" value="Acyl_CoA_acyltransferase"/>
</dbReference>
<dbReference type="Proteomes" id="UP000509346">
    <property type="component" value="Chromosome"/>
</dbReference>
<reference evidence="4 5" key="1">
    <citation type="submission" date="2020-07" db="EMBL/GenBank/DDBJ databases">
        <title>Halosimplex litoreum sp. nov. and Halosimplex rubrum sp. nov., isolated from different salt environments.</title>
        <authorList>
            <person name="Cui H."/>
        </authorList>
    </citation>
    <scope>NUCLEOTIDE SEQUENCE [LARGE SCALE GENOMIC DNA]</scope>
    <source>
        <strain evidence="4 5">R2</strain>
    </source>
</reference>
<gene>
    <name evidence="4" type="ORF">HZS54_19620</name>
</gene>
<dbReference type="InterPro" id="IPR050680">
    <property type="entry name" value="YpeA/RimI_acetyltransf"/>
</dbReference>
<dbReference type="GO" id="GO:0016747">
    <property type="term" value="F:acyltransferase activity, transferring groups other than amino-acyl groups"/>
    <property type="evidence" value="ECO:0007669"/>
    <property type="project" value="InterPro"/>
</dbReference>
<proteinExistence type="predicted"/>
<organism evidence="4 5">
    <name type="scientific">Halosimplex pelagicum</name>
    <dbReference type="NCBI Taxonomy" id="869886"/>
    <lineage>
        <taxon>Archaea</taxon>
        <taxon>Methanobacteriati</taxon>
        <taxon>Methanobacteriota</taxon>
        <taxon>Stenosarchaea group</taxon>
        <taxon>Halobacteria</taxon>
        <taxon>Halobacteriales</taxon>
        <taxon>Haloarculaceae</taxon>
        <taxon>Halosimplex</taxon>
    </lineage>
</organism>
<dbReference type="AlphaFoldDB" id="A0A7D5PBH1"/>
<dbReference type="OrthoDB" id="125295at2157"/>
<keyword evidence="2" id="KW-0012">Acyltransferase</keyword>
<keyword evidence="5" id="KW-1185">Reference proteome</keyword>
<dbReference type="Pfam" id="PF00583">
    <property type="entry name" value="Acetyltransf_1"/>
    <property type="match status" value="1"/>
</dbReference>
<dbReference type="EMBL" id="CP058909">
    <property type="protein sequence ID" value="QLH83704.1"/>
    <property type="molecule type" value="Genomic_DNA"/>
</dbReference>
<dbReference type="SUPFAM" id="SSF55729">
    <property type="entry name" value="Acyl-CoA N-acyltransferases (Nat)"/>
    <property type="match status" value="1"/>
</dbReference>
<accession>A0A7D5PBH1</accession>
<evidence type="ECO:0000256" key="2">
    <source>
        <dbReference type="ARBA" id="ARBA00023315"/>
    </source>
</evidence>
<name>A0A7D5PBH1_9EURY</name>
<protein>
    <submittedName>
        <fullName evidence="4">GNAT family N-acetyltransferase</fullName>
    </submittedName>
</protein>
<sequence>MDLVEATREDVESLAEYWYALATGMEPYDDLNEIAYDDPEPAEAGFERLLDSEDTTVYLLAVEGTEVGYVLVCEGEHPSRTHSMYLDIVDLYVAPDHRDEGHGSDALDAVERIARGRGVDYVEVSCEWGNDGARRFYEDNGFEPKQVTYTRRVD</sequence>
<dbReference type="InterPro" id="IPR000182">
    <property type="entry name" value="GNAT_dom"/>
</dbReference>
<keyword evidence="1 4" id="KW-0808">Transferase</keyword>
<dbReference type="CDD" id="cd04301">
    <property type="entry name" value="NAT_SF"/>
    <property type="match status" value="1"/>
</dbReference>
<dbReference type="PROSITE" id="PS51186">
    <property type="entry name" value="GNAT"/>
    <property type="match status" value="1"/>
</dbReference>
<dbReference type="RefSeq" id="WP_179918746.1">
    <property type="nucleotide sequence ID" value="NZ_CP058909.1"/>
</dbReference>
<evidence type="ECO:0000256" key="1">
    <source>
        <dbReference type="ARBA" id="ARBA00022679"/>
    </source>
</evidence>
<dbReference type="PANTHER" id="PTHR43420">
    <property type="entry name" value="ACETYLTRANSFERASE"/>
    <property type="match status" value="1"/>
</dbReference>
<evidence type="ECO:0000259" key="3">
    <source>
        <dbReference type="PROSITE" id="PS51186"/>
    </source>
</evidence>
<dbReference type="GeneID" id="56084847"/>
<feature type="domain" description="N-acetyltransferase" evidence="3">
    <location>
        <begin position="1"/>
        <end position="154"/>
    </location>
</feature>
<evidence type="ECO:0000313" key="5">
    <source>
        <dbReference type="Proteomes" id="UP000509346"/>
    </source>
</evidence>
<dbReference type="KEGG" id="hpel:HZS54_19620"/>
<evidence type="ECO:0000313" key="4">
    <source>
        <dbReference type="EMBL" id="QLH83704.1"/>
    </source>
</evidence>
<dbReference type="Gene3D" id="3.40.630.30">
    <property type="match status" value="1"/>
</dbReference>